<dbReference type="RefSeq" id="WP_161859802.1">
    <property type="nucleotide sequence ID" value="NZ_CP047491.1"/>
</dbReference>
<evidence type="ECO:0000313" key="1">
    <source>
        <dbReference type="EMBL" id="MBB5211906.1"/>
    </source>
</evidence>
<proteinExistence type="predicted"/>
<evidence type="ECO:0000313" key="4">
    <source>
        <dbReference type="Proteomes" id="UP000563601"/>
    </source>
</evidence>
<dbReference type="Proteomes" id="UP000464675">
    <property type="component" value="Chromosome"/>
</dbReference>
<gene>
    <name evidence="2" type="ORF">GTQ55_17035</name>
    <name evidence="1" type="ORF">HNQ53_002124</name>
</gene>
<reference evidence="2 3" key="1">
    <citation type="submission" date="2020-01" db="EMBL/GenBank/DDBJ databases">
        <title>The possibility of degradation of plastic by Microbulbifer hydrolyticus IRE-31.</title>
        <authorList>
            <person name="Liu L."/>
        </authorList>
    </citation>
    <scope>NUCLEOTIDE SEQUENCE [LARGE SCALE GENOMIC DNA]</scope>
    <source>
        <strain evidence="2 3">IRE-31</strain>
    </source>
</reference>
<dbReference type="SUPFAM" id="SSF56112">
    <property type="entry name" value="Protein kinase-like (PK-like)"/>
    <property type="match status" value="1"/>
</dbReference>
<name>A0A6P1TF88_9GAMM</name>
<dbReference type="OrthoDB" id="7861540at2"/>
<dbReference type="InterPro" id="IPR011009">
    <property type="entry name" value="Kinase-like_dom_sf"/>
</dbReference>
<reference evidence="1 4" key="2">
    <citation type="submission" date="2020-08" db="EMBL/GenBank/DDBJ databases">
        <title>Genomic Encyclopedia of Type Strains, Phase IV (KMG-IV): sequencing the most valuable type-strain genomes for metagenomic binning, comparative biology and taxonomic classification.</title>
        <authorList>
            <person name="Goeker M."/>
        </authorList>
    </citation>
    <scope>NUCLEOTIDE SEQUENCE [LARGE SCALE GENOMIC DNA]</scope>
    <source>
        <strain evidence="1 4">DSM 11525</strain>
    </source>
</reference>
<evidence type="ECO:0000313" key="3">
    <source>
        <dbReference type="Proteomes" id="UP000464675"/>
    </source>
</evidence>
<keyword evidence="3" id="KW-1185">Reference proteome</keyword>
<dbReference type="AlphaFoldDB" id="A0A6P1TF88"/>
<accession>A0A6P1TF88</accession>
<dbReference type="Proteomes" id="UP000563601">
    <property type="component" value="Unassembled WGS sequence"/>
</dbReference>
<dbReference type="Gene3D" id="3.90.1200.10">
    <property type="match status" value="1"/>
</dbReference>
<evidence type="ECO:0000313" key="2">
    <source>
        <dbReference type="EMBL" id="QHQ40511.1"/>
    </source>
</evidence>
<dbReference type="EMBL" id="CP047491">
    <property type="protein sequence ID" value="QHQ40511.1"/>
    <property type="molecule type" value="Genomic_DNA"/>
</dbReference>
<dbReference type="EMBL" id="JACHHR010000002">
    <property type="protein sequence ID" value="MBB5211906.1"/>
    <property type="molecule type" value="Genomic_DNA"/>
</dbReference>
<sequence length="306" mass="34690">MEQGLAPSEAIEKLSPIIKKNLNDWDIEHIKPLAAPKAVLDDTAKFLLFNKQRIPEAVLICGKTEFGNLAGRSAERVSNIRASLQGDEKKAVLAPLDYGDINGLNFALWPYRKPLSGNKILGRLQRYSLRKKILSWLHNATHQTIQKPLNAELEEVFISPLKALQSSEEIKGTLDKRVHNFIGKIESQSWKPVFTMAHNDLWVGNVLNAKDNKYKISVIDWAGSNLKGIAIFDLVKICIDLRVRGNAYSIEVKKACDLLECDMHDSEGYLLASMALLLQNIEHFPRDRFFKLLQRVHRFHMSNLGL</sequence>
<protein>
    <recommendedName>
        <fullName evidence="5">Phosphotransferase</fullName>
    </recommendedName>
</protein>
<evidence type="ECO:0008006" key="5">
    <source>
        <dbReference type="Google" id="ProtNLM"/>
    </source>
</evidence>
<organism evidence="1 4">
    <name type="scientific">Microbulbifer hydrolyticus</name>
    <dbReference type="NCBI Taxonomy" id="48074"/>
    <lineage>
        <taxon>Bacteria</taxon>
        <taxon>Pseudomonadati</taxon>
        <taxon>Pseudomonadota</taxon>
        <taxon>Gammaproteobacteria</taxon>
        <taxon>Cellvibrionales</taxon>
        <taxon>Microbulbiferaceae</taxon>
        <taxon>Microbulbifer</taxon>
    </lineage>
</organism>